<evidence type="ECO:0000259" key="2">
    <source>
        <dbReference type="Pfam" id="PF12697"/>
    </source>
</evidence>
<dbReference type="SUPFAM" id="SSF53474">
    <property type="entry name" value="alpha/beta-Hydrolases"/>
    <property type="match status" value="1"/>
</dbReference>
<reference evidence="3 4" key="1">
    <citation type="submission" date="2021-06" db="EMBL/GenBank/DDBJ databases">
        <title>Complete genome of Haloferula helveola possessing various polysaccharide degrading enzymes.</title>
        <authorList>
            <person name="Takami H."/>
            <person name="Huang C."/>
            <person name="Hamasaki K."/>
        </authorList>
    </citation>
    <scope>NUCLEOTIDE SEQUENCE [LARGE SCALE GENOMIC DNA]</scope>
    <source>
        <strain evidence="3 4">CN-1</strain>
    </source>
</reference>
<proteinExistence type="predicted"/>
<evidence type="ECO:0000313" key="3">
    <source>
        <dbReference type="EMBL" id="BCX46560.1"/>
    </source>
</evidence>
<sequence length="560" mass="61559">MAPHFRTALFALPFAILTGCVAPISVHEGTANPAEPKTVSVEKLMATADSEPDPMTAAGRTLDALRVAARAVVSGKDSAIPEYNYLTGRLIDHLIAAGVSPWQKSLEVESGSTRYLLRGTEPADLKDPGRTFVTCDRLSFTGRYAREEAVSPGIGAPLVAFLSKNGQNLRKKQLPYRSVTAVVRFNGNEATVDLLDPYESLEVRVGGRTLPLKADFGSNIAYGLSKERIDKLGLARLINPSRYDDTARLLMVQPYDPDRIPVLFVHGLQDTPASFAPMYFDLMADPAIREKYQFWAFSYPSGYPYPMPASLLREQLDEVAALHPGHKDIVIIGHSMGGLISRLMVTDVGDGIWRSMFGTAPSETSISGYSRELLEDSLLFNARNDIDRAIFISAPHRGSELATNIIGWIGVKLVRFPSTLADLRNTLVTSLSLDASGFQLDRFPSSIDTLSPTNRFVRLINEYPIRSTIPYHTIVGDRGKGDTPDSSDGVVAYWSSHLDGAVSEKVVPSDHSAHQHPEGIEEVRRILHLHAGIPYRANRNLEAPPEKEPFRPLGRPHGRR</sequence>
<dbReference type="PROSITE" id="PS51257">
    <property type="entry name" value="PROKAR_LIPOPROTEIN"/>
    <property type="match status" value="1"/>
</dbReference>
<dbReference type="Pfam" id="PF12697">
    <property type="entry name" value="Abhydrolase_6"/>
    <property type="match status" value="1"/>
</dbReference>
<evidence type="ECO:0000256" key="1">
    <source>
        <dbReference type="SAM" id="MobiDB-lite"/>
    </source>
</evidence>
<organism evidence="3 4">
    <name type="scientific">Haloferula helveola</name>
    <dbReference type="NCBI Taxonomy" id="490095"/>
    <lineage>
        <taxon>Bacteria</taxon>
        <taxon>Pseudomonadati</taxon>
        <taxon>Verrucomicrobiota</taxon>
        <taxon>Verrucomicrobiia</taxon>
        <taxon>Verrucomicrobiales</taxon>
        <taxon>Verrucomicrobiaceae</taxon>
        <taxon>Haloferula</taxon>
    </lineage>
</organism>
<dbReference type="GO" id="GO:0016787">
    <property type="term" value="F:hydrolase activity"/>
    <property type="evidence" value="ECO:0007669"/>
    <property type="project" value="UniProtKB-KW"/>
</dbReference>
<dbReference type="InterPro" id="IPR000073">
    <property type="entry name" value="AB_hydrolase_1"/>
</dbReference>
<dbReference type="Proteomes" id="UP001374893">
    <property type="component" value="Chromosome"/>
</dbReference>
<feature type="region of interest" description="Disordered" evidence="1">
    <location>
        <begin position="538"/>
        <end position="560"/>
    </location>
</feature>
<keyword evidence="4" id="KW-1185">Reference proteome</keyword>
<gene>
    <name evidence="3" type="ORF">HAHE_04680</name>
</gene>
<name>A0ABN6GZA1_9BACT</name>
<keyword evidence="3" id="KW-0378">Hydrolase</keyword>
<dbReference type="InterPro" id="IPR029058">
    <property type="entry name" value="AB_hydrolase_fold"/>
</dbReference>
<protein>
    <submittedName>
        <fullName evidence="3">Alpha/beta hydrolase family protein</fullName>
    </submittedName>
</protein>
<evidence type="ECO:0000313" key="4">
    <source>
        <dbReference type="Proteomes" id="UP001374893"/>
    </source>
</evidence>
<accession>A0ABN6GZA1</accession>
<feature type="domain" description="AB hydrolase-1" evidence="2">
    <location>
        <begin position="262"/>
        <end position="521"/>
    </location>
</feature>
<dbReference type="Gene3D" id="3.40.50.1820">
    <property type="entry name" value="alpha/beta hydrolase"/>
    <property type="match status" value="1"/>
</dbReference>
<dbReference type="EMBL" id="AP024702">
    <property type="protein sequence ID" value="BCX46560.1"/>
    <property type="molecule type" value="Genomic_DNA"/>
</dbReference>